<dbReference type="InterPro" id="IPR013083">
    <property type="entry name" value="Znf_RING/FYVE/PHD"/>
</dbReference>
<keyword evidence="8" id="KW-1185">Reference proteome</keyword>
<accession>A0A9Q0M1W3</accession>
<dbReference type="InterPro" id="IPR028730">
    <property type="entry name" value="ZFYVE26"/>
</dbReference>
<dbReference type="Proteomes" id="UP001142055">
    <property type="component" value="Chromosome 3"/>
</dbReference>
<evidence type="ECO:0000256" key="5">
    <source>
        <dbReference type="PROSITE-ProRule" id="PRU00091"/>
    </source>
</evidence>
<dbReference type="GO" id="GO:0000281">
    <property type="term" value="P:mitotic cytokinesis"/>
    <property type="evidence" value="ECO:0007669"/>
    <property type="project" value="InterPro"/>
</dbReference>
<comment type="caution">
    <text evidence="7">The sequence shown here is derived from an EMBL/GenBank/DDBJ whole genome shotgun (WGS) entry which is preliminary data.</text>
</comment>
<organism evidence="7 8">
    <name type="scientific">Blomia tropicalis</name>
    <name type="common">Mite</name>
    <dbReference type="NCBI Taxonomy" id="40697"/>
    <lineage>
        <taxon>Eukaryota</taxon>
        <taxon>Metazoa</taxon>
        <taxon>Ecdysozoa</taxon>
        <taxon>Arthropoda</taxon>
        <taxon>Chelicerata</taxon>
        <taxon>Arachnida</taxon>
        <taxon>Acari</taxon>
        <taxon>Acariformes</taxon>
        <taxon>Sarcoptiformes</taxon>
        <taxon>Astigmata</taxon>
        <taxon>Glycyphagoidea</taxon>
        <taxon>Echimyopodidae</taxon>
        <taxon>Blomia</taxon>
    </lineage>
</organism>
<evidence type="ECO:0000259" key="6">
    <source>
        <dbReference type="PROSITE" id="PS50178"/>
    </source>
</evidence>
<dbReference type="Gene3D" id="3.30.40.10">
    <property type="entry name" value="Zinc/RING finger domain, C3HC4 (zinc finger)"/>
    <property type="match status" value="1"/>
</dbReference>
<dbReference type="Pfam" id="PF25569">
    <property type="entry name" value="TPR_ZFYVE26"/>
    <property type="match status" value="1"/>
</dbReference>
<evidence type="ECO:0000313" key="7">
    <source>
        <dbReference type="EMBL" id="KAJ6217183.1"/>
    </source>
</evidence>
<dbReference type="SMART" id="SM00064">
    <property type="entry name" value="FYVE"/>
    <property type="match status" value="1"/>
</dbReference>
<dbReference type="PROSITE" id="PS50178">
    <property type="entry name" value="ZF_FYVE"/>
    <property type="match status" value="1"/>
</dbReference>
<dbReference type="GO" id="GO:0005813">
    <property type="term" value="C:centrosome"/>
    <property type="evidence" value="ECO:0007669"/>
    <property type="project" value="TreeGrafter"/>
</dbReference>
<proteinExistence type="predicted"/>
<gene>
    <name evidence="7" type="ORF">RDWZM_008340</name>
</gene>
<dbReference type="PANTHER" id="PTHR46591:SF1">
    <property type="entry name" value="ZINC FINGER FYVE DOMAIN-CONTAINING PROTEIN 26"/>
    <property type="match status" value="1"/>
</dbReference>
<evidence type="ECO:0000256" key="1">
    <source>
        <dbReference type="ARBA" id="ARBA00022553"/>
    </source>
</evidence>
<evidence type="ECO:0000313" key="8">
    <source>
        <dbReference type="Proteomes" id="UP001142055"/>
    </source>
</evidence>
<keyword evidence="1" id="KW-0597">Phosphoprotein</keyword>
<dbReference type="GO" id="GO:0008270">
    <property type="term" value="F:zinc ion binding"/>
    <property type="evidence" value="ECO:0007669"/>
    <property type="project" value="UniProtKB-KW"/>
</dbReference>
<evidence type="ECO:0000256" key="4">
    <source>
        <dbReference type="ARBA" id="ARBA00022833"/>
    </source>
</evidence>
<feature type="domain" description="FYVE-type" evidence="6">
    <location>
        <begin position="1637"/>
        <end position="1698"/>
    </location>
</feature>
<name>A0A9Q0M1W3_BLOTA</name>
<protein>
    <recommendedName>
        <fullName evidence="6">FYVE-type domain-containing protein</fullName>
    </recommendedName>
</protein>
<dbReference type="InterPro" id="IPR011011">
    <property type="entry name" value="Znf_FYVE_PHD"/>
</dbReference>
<dbReference type="PANTHER" id="PTHR46591">
    <property type="entry name" value="ZINC FINGER FYVE DOMAIN-CONTAINING PROTEIN 26"/>
    <property type="match status" value="1"/>
</dbReference>
<dbReference type="GO" id="GO:0005765">
    <property type="term" value="C:lysosomal membrane"/>
    <property type="evidence" value="ECO:0007669"/>
    <property type="project" value="TreeGrafter"/>
</dbReference>
<keyword evidence="2" id="KW-0479">Metal-binding</keyword>
<dbReference type="InterPro" id="IPR017455">
    <property type="entry name" value="Znf_FYVE-rel"/>
</dbReference>
<keyword evidence="4" id="KW-0862">Zinc</keyword>
<evidence type="ECO:0000256" key="2">
    <source>
        <dbReference type="ARBA" id="ARBA00022723"/>
    </source>
</evidence>
<dbReference type="GO" id="GO:0032465">
    <property type="term" value="P:regulation of cytokinesis"/>
    <property type="evidence" value="ECO:0007669"/>
    <property type="project" value="TreeGrafter"/>
</dbReference>
<dbReference type="InterPro" id="IPR057946">
    <property type="entry name" value="TPR_ZFYVE26"/>
</dbReference>
<reference evidence="7" key="1">
    <citation type="submission" date="2022-12" db="EMBL/GenBank/DDBJ databases">
        <title>Genome assemblies of Blomia tropicalis.</title>
        <authorList>
            <person name="Cui Y."/>
        </authorList>
    </citation>
    <scope>NUCLEOTIDE SEQUENCE</scope>
    <source>
        <tissue evidence="7">Adult mites</tissue>
    </source>
</reference>
<dbReference type="InterPro" id="IPR000306">
    <property type="entry name" value="Znf_FYVE"/>
</dbReference>
<dbReference type="Pfam" id="PF01363">
    <property type="entry name" value="FYVE"/>
    <property type="match status" value="1"/>
</dbReference>
<dbReference type="EMBL" id="JAPWDV010000003">
    <property type="protein sequence ID" value="KAJ6217183.1"/>
    <property type="molecule type" value="Genomic_DNA"/>
</dbReference>
<sequence>MVLQLTTTMTTLDTFPNFSIYSLSNCIKKLLKQLELSSKTGNLILFYEILLKNLLKKGTDSSDIELIPILDNVIQLCDHNGETNHLSWLSYRIAKNMVETVIKNRKHLDQLKWISDKQYCQLCSVCSNQLLHSSLKCEDLSELYKNLPTIRSLEKNEHFQSILIKLKNSLFHTEISVFTSFVINILSKRYNYLNKNVDLKLNHFDKIYLQALIHALKNVNRHSMVDILIRCPDPVLQCDDNLQCQIIEYFLFKENKLELINLNTSLLDLYTSCLYRPSPLLIQSIYFLRLSNIKYRSKFFYSDSPFFFHLKECFLLAAHENKHFISQFRNVYCRKHVNVVDISRLPVKTQIIITLISLYDLINSNQNDTNQFVENISKFESTVSNLLLRYESEYLDKVELDDGIFSAIVEKLRFVLEFIDWCHKHINNGNVDRNTFCYNIIVSLLSGTSPLKILSNHGFLELNSNNLYQESLNYDSLCTLIAQFDNNESMILKGFVILRSIFLCILAKDDDNVYFEASNVKNLIQNITPIEFRIELLENIFCLLFLNKSDFNHHLNLNSSEDEDYLDETITMSKSNSNIHHNEESIKLARKRLFSETFAKTTCFLCPNWIIPKILEVLKDVLYKTSSDIYQMSHITTSDQSLENEEINDSHFKECKQRITTLIKYVGDAHFRYDVIRPAFYKNIQSVQTKEPLKDEFIDEGNVNRDLISTNSSDTDQKNHVQLNTSLENAVKIARLFQDDLKDSKELKELQLVEYFSELHSKICTIQSTYSDSSTLGRLLNEASTNNETVSSNRFKIGEIANLGIRSSKIQSLIYEMLLKMDKVDNLTKKMFMIDYALASSPSLEISQAILESVFVYNSKQLYQTNFSGNQMFPEKVELFLINFQRLITDLANDINTSNLSISDFLEKSLTLSSSSTLSSLFPLDAQTFINSLNLEIQLKKAYCEFYSHLNYVENRFIDEPDLLSPDNPNSDALFWKDSQLLLSLFDKINDHCATSKFHYLRTLLLYVRKVSKALVECKKRNQQISKEGTIDSSLIFSTSYFSILKQSPSAILCSMVIKSKISPKIIDDLALTMKVNLIAVLCSVYCPSITTCFLIDCNLQFDVNELVNPCLHELIEFYSKGIDQFDEIKTIRSAFVTNFFASQEVDESFGGNNSNVDNSFDNSFQPLINNEVLNYFNSKCSILVELLRILNLINDNQLENMTTQSMVNLNIYDMSPLRKWIERIKNDFYFGDTAATISLAFHPRIMYGHSAVIKTMEYYAANQNYMQIYNLFKFIDDSCLPMSTQTDSFHSSKPSFQLLQNAIYSRLVFMKENAKFAFHIVRDPKMKCELICRLLTSSDNYDETFMATRLIRLCLQSIHEDETKYGIDATESRRKLEKFLYEIEFYAAIGQLTGLKTWKLSKDNLEGIDILTIIKSKKRYPLAIDWYRIRGLEKETCDLHIELLIHAYSELNDYLSLRRLFHSLVDEMQSTDVIPIVEKTLNLVDNLELRTFLIDLLTNYHRKRMNFDSVEACEQYKLGIELIKLLSRKLRDDYLKLVSTPMLLVEQLLMNCEIDSLERIVNQYRLIKIDELIERYAQKSVYIEIYDSNASFNGSDLTMISSSLNDSSSASIMTNRSNQHVFVVPEKVPSRDQWVSNAEPRCMICHLVRFSMINRRHHCRRCGRVVCHSCSANTFLIPEINASSPVRVCNDCYGHLKINNRKASTHSMSSNNSFSNNNRRTNWFLCATDEVANEQKRFDFFYESAPSVTLCLAILRLHSNKKQCCKFIIDRICAPLLESTDSRNVDSTLLIEMIRSLLISTRISIEEGINHQISNQLNEQILEIEQLNLYLDRLDVIRMMINSNYGTKEMIGYVLSNNIQKLQEKLLEMERFELAVDIAKKYGLDSSSIWKTWATICLKHFQFVDARRKFSRYFDQSKRVSDIQLTLKNIVDILVRSNSASLKQTSSKEKCMQIMSGKYSFIQDHSTTSQPVATAPTTTTSSPTNCHLKPRIFQEIVYYFKEYGTPEDLLHFYVDHYYWKEAVDHFIVTIPNNDQHINSFLIDLFLPSQTKGSLSSLFTAIRQCDPQLNILWPSLIATCKYLAKNELYNSLYRLQIFMNDYLRAAITQINYFFLHQSSDVDYTDNLLESNSTELNLNSFDLLYGRIGFLEKARDSCNMYLHNMEYVTQTKPGSLHVTRKDVIKQIRLIETQIEVLKRFKLKRVSFPVTYPIEVNDQQLEPNQYVPLVGQVLRSMQMEQSIKIGKSMFAPTLLEHDIIRKSLITSLIILFFCDNLEEGFRYSLRLIQDHQLDSKLVYKMTMSLLLAYELEKNSTTTHILDLTGQLILFIRSRGEQDEKQQYQQIDQSDSNSSSFISPFLNRSISISSRISSTSPSMNNMNNSSPSDSIHRNRLCDEIVTSCIRTVKRVLDCQKSFPAESNSGMIRARLSELSESLIKLLSDDHLRIEAYLEVGKLKLAYLSAVSLGQRSDVIRVLERATQTNDQHYVKICEMWLRKNGASIV</sequence>
<dbReference type="GO" id="GO:0030496">
    <property type="term" value="C:midbody"/>
    <property type="evidence" value="ECO:0007669"/>
    <property type="project" value="TreeGrafter"/>
</dbReference>
<dbReference type="OMA" id="IFMNDYL"/>
<dbReference type="GO" id="GO:0032266">
    <property type="term" value="F:phosphatidylinositol-3-phosphate binding"/>
    <property type="evidence" value="ECO:0007669"/>
    <property type="project" value="InterPro"/>
</dbReference>
<keyword evidence="3 5" id="KW-0863">Zinc-finger</keyword>
<dbReference type="GO" id="GO:0000724">
    <property type="term" value="P:double-strand break repair via homologous recombination"/>
    <property type="evidence" value="ECO:0007669"/>
    <property type="project" value="InterPro"/>
</dbReference>
<dbReference type="SUPFAM" id="SSF57903">
    <property type="entry name" value="FYVE/PHD zinc finger"/>
    <property type="match status" value="1"/>
</dbReference>
<evidence type="ECO:0000256" key="3">
    <source>
        <dbReference type="ARBA" id="ARBA00022771"/>
    </source>
</evidence>